<dbReference type="InterPro" id="IPR007021">
    <property type="entry name" value="DUF659"/>
</dbReference>
<dbReference type="AlphaFoldDB" id="A0A9D4YMV5"/>
<accession>A0A9D4YMV5</accession>
<dbReference type="EMBL" id="JAMSHJ010000001">
    <property type="protein sequence ID" value="KAI5441912.1"/>
    <property type="molecule type" value="Genomic_DNA"/>
</dbReference>
<gene>
    <name evidence="2" type="ORF">KIW84_011105</name>
</gene>
<dbReference type="Gramene" id="Psat01G0110500-T1">
    <property type="protein sequence ID" value="KAI5441912.1"/>
    <property type="gene ID" value="KIW84_011105"/>
</dbReference>
<evidence type="ECO:0000259" key="1">
    <source>
        <dbReference type="Pfam" id="PF04937"/>
    </source>
</evidence>
<dbReference type="PANTHER" id="PTHR32166">
    <property type="entry name" value="OSJNBA0013A04.12 PROTEIN"/>
    <property type="match status" value="1"/>
</dbReference>
<keyword evidence="3" id="KW-1185">Reference proteome</keyword>
<dbReference type="Pfam" id="PF04937">
    <property type="entry name" value="DUF659"/>
    <property type="match status" value="1"/>
</dbReference>
<comment type="caution">
    <text evidence="2">The sequence shown here is derived from an EMBL/GenBank/DDBJ whole genome shotgun (WGS) entry which is preliminary data.</text>
</comment>
<sequence>MLEVVGSYGPHLKSPSFHELRVPLLKKELEHTEAGTMFMKSVDSSDYAMTWDKLDELLDTFVEEMGEPNFVQLITYNGSDYVAAAEWWKYYGAETPDLQLLVVKMLSLSCSAFEFANASGLNEHVIYTKRSKLLEIASTSRAQLVVVEDDEDEELEKYFEDL</sequence>
<proteinExistence type="predicted"/>
<evidence type="ECO:0000313" key="2">
    <source>
        <dbReference type="EMBL" id="KAI5441912.1"/>
    </source>
</evidence>
<dbReference type="Proteomes" id="UP001058974">
    <property type="component" value="Chromosome 1"/>
</dbReference>
<organism evidence="2 3">
    <name type="scientific">Pisum sativum</name>
    <name type="common">Garden pea</name>
    <name type="synonym">Lathyrus oleraceus</name>
    <dbReference type="NCBI Taxonomy" id="3888"/>
    <lineage>
        <taxon>Eukaryota</taxon>
        <taxon>Viridiplantae</taxon>
        <taxon>Streptophyta</taxon>
        <taxon>Embryophyta</taxon>
        <taxon>Tracheophyta</taxon>
        <taxon>Spermatophyta</taxon>
        <taxon>Magnoliopsida</taxon>
        <taxon>eudicotyledons</taxon>
        <taxon>Gunneridae</taxon>
        <taxon>Pentapetalae</taxon>
        <taxon>rosids</taxon>
        <taxon>fabids</taxon>
        <taxon>Fabales</taxon>
        <taxon>Fabaceae</taxon>
        <taxon>Papilionoideae</taxon>
        <taxon>50 kb inversion clade</taxon>
        <taxon>NPAAA clade</taxon>
        <taxon>Hologalegina</taxon>
        <taxon>IRL clade</taxon>
        <taxon>Fabeae</taxon>
        <taxon>Lathyrus</taxon>
    </lineage>
</organism>
<feature type="domain" description="DUF659" evidence="1">
    <location>
        <begin position="31"/>
        <end position="86"/>
    </location>
</feature>
<reference evidence="2 3" key="1">
    <citation type="journal article" date="2022" name="Nat. Genet.">
        <title>Improved pea reference genome and pan-genome highlight genomic features and evolutionary characteristics.</title>
        <authorList>
            <person name="Yang T."/>
            <person name="Liu R."/>
            <person name="Luo Y."/>
            <person name="Hu S."/>
            <person name="Wang D."/>
            <person name="Wang C."/>
            <person name="Pandey M.K."/>
            <person name="Ge S."/>
            <person name="Xu Q."/>
            <person name="Li N."/>
            <person name="Li G."/>
            <person name="Huang Y."/>
            <person name="Saxena R.K."/>
            <person name="Ji Y."/>
            <person name="Li M."/>
            <person name="Yan X."/>
            <person name="He Y."/>
            <person name="Liu Y."/>
            <person name="Wang X."/>
            <person name="Xiang C."/>
            <person name="Varshney R.K."/>
            <person name="Ding H."/>
            <person name="Gao S."/>
            <person name="Zong X."/>
        </authorList>
    </citation>
    <scope>NUCLEOTIDE SEQUENCE [LARGE SCALE GENOMIC DNA]</scope>
    <source>
        <strain evidence="2 3">cv. Zhongwan 6</strain>
    </source>
</reference>
<evidence type="ECO:0000313" key="3">
    <source>
        <dbReference type="Proteomes" id="UP001058974"/>
    </source>
</evidence>
<name>A0A9D4YMV5_PEA</name>
<dbReference type="PANTHER" id="PTHR32166:SF74">
    <property type="entry name" value="OS05G0256350 PROTEIN"/>
    <property type="match status" value="1"/>
</dbReference>
<protein>
    <recommendedName>
        <fullName evidence="1">DUF659 domain-containing protein</fullName>
    </recommendedName>
</protein>